<comment type="similarity">
    <text evidence="2 6">Belongs to the cytochrome c oxidase subunit 3 family.</text>
</comment>
<evidence type="ECO:0000313" key="9">
    <source>
        <dbReference type="EMBL" id="PGH55956.1"/>
    </source>
</evidence>
<dbReference type="Gene3D" id="1.20.120.80">
    <property type="entry name" value="Cytochrome c oxidase, subunit III, four-helix bundle"/>
    <property type="match status" value="1"/>
</dbReference>
<proteinExistence type="inferred from homology"/>
<dbReference type="GO" id="GO:0019646">
    <property type="term" value="P:aerobic electron transport chain"/>
    <property type="evidence" value="ECO:0007669"/>
    <property type="project" value="InterPro"/>
</dbReference>
<dbReference type="PANTHER" id="PTHR11403">
    <property type="entry name" value="CYTOCHROME C OXIDASE SUBUNIT III"/>
    <property type="match status" value="1"/>
</dbReference>
<evidence type="ECO:0000313" key="10">
    <source>
        <dbReference type="Proteomes" id="UP000225379"/>
    </source>
</evidence>
<gene>
    <name evidence="9" type="ORF">CRT60_22165</name>
</gene>
<dbReference type="GO" id="GO:0005886">
    <property type="term" value="C:plasma membrane"/>
    <property type="evidence" value="ECO:0007669"/>
    <property type="project" value="UniProtKB-SubCell"/>
</dbReference>
<sequence>MADVEMTGLETGGAEAAGPMERGSGLAALPGNLMMWILIFSELAVFGVAFLGFAVARVLDPAIFAAGQAHLNGTAGALNTMVLVTSGYLAAKGVAAGRRGAVPQARRSMVMAAAVGSVFLAVKAVEYSATLGAGLTIDTDSFFTLYFLLTGFHALHVVLGIVILLLVGRSGPDTLVENLETGAAFWHMVDLVWVILYPLVYLIR</sequence>
<evidence type="ECO:0000256" key="7">
    <source>
        <dbReference type="SAM" id="Phobius"/>
    </source>
</evidence>
<evidence type="ECO:0000256" key="6">
    <source>
        <dbReference type="RuleBase" id="RU003376"/>
    </source>
</evidence>
<feature type="transmembrane region" description="Helical" evidence="7">
    <location>
        <begin position="108"/>
        <end position="125"/>
    </location>
</feature>
<dbReference type="PROSITE" id="PS50253">
    <property type="entry name" value="COX3"/>
    <property type="match status" value="1"/>
</dbReference>
<dbReference type="CDD" id="cd02862">
    <property type="entry name" value="NorE_like"/>
    <property type="match status" value="1"/>
</dbReference>
<dbReference type="PANTHER" id="PTHR11403:SF6">
    <property type="entry name" value="NITRIC OXIDE REDUCTASE SUBUNIT E"/>
    <property type="match status" value="1"/>
</dbReference>
<keyword evidence="4 7" id="KW-1133">Transmembrane helix</keyword>
<evidence type="ECO:0000256" key="2">
    <source>
        <dbReference type="ARBA" id="ARBA00010581"/>
    </source>
</evidence>
<dbReference type="Proteomes" id="UP000225379">
    <property type="component" value="Unassembled WGS sequence"/>
</dbReference>
<dbReference type="InterPro" id="IPR035973">
    <property type="entry name" value="Cyt_c_oxidase_su3-like_sf"/>
</dbReference>
<reference evidence="10" key="1">
    <citation type="submission" date="2017-10" db="EMBL/GenBank/DDBJ databases">
        <authorList>
            <person name="Kravchenko I.K."/>
            <person name="Grouzdev D.S."/>
        </authorList>
    </citation>
    <scope>NUCLEOTIDE SEQUENCE [LARGE SCALE GENOMIC DNA]</scope>
    <source>
        <strain evidence="10">B2</strain>
    </source>
</reference>
<evidence type="ECO:0000256" key="3">
    <source>
        <dbReference type="ARBA" id="ARBA00022692"/>
    </source>
</evidence>
<comment type="subcellular location">
    <subcellularLocation>
        <location evidence="6">Cell membrane</location>
        <topology evidence="6">Multi-pass membrane protein</topology>
    </subcellularLocation>
    <subcellularLocation>
        <location evidence="1">Membrane</location>
        <topology evidence="1">Multi-pass membrane protein</topology>
    </subcellularLocation>
</comment>
<evidence type="ECO:0000256" key="4">
    <source>
        <dbReference type="ARBA" id="ARBA00022989"/>
    </source>
</evidence>
<evidence type="ECO:0000259" key="8">
    <source>
        <dbReference type="PROSITE" id="PS50253"/>
    </source>
</evidence>
<feature type="domain" description="Heme-copper oxidase subunit III family profile" evidence="8">
    <location>
        <begin position="35"/>
        <end position="204"/>
    </location>
</feature>
<keyword evidence="3 6" id="KW-0812">Transmembrane</keyword>
<dbReference type="SUPFAM" id="SSF81452">
    <property type="entry name" value="Cytochrome c oxidase subunit III-like"/>
    <property type="match status" value="1"/>
</dbReference>
<dbReference type="InterPro" id="IPR000298">
    <property type="entry name" value="Cyt_c_oxidase-like_su3"/>
</dbReference>
<keyword evidence="10" id="KW-1185">Reference proteome</keyword>
<dbReference type="GO" id="GO:0004129">
    <property type="term" value="F:cytochrome-c oxidase activity"/>
    <property type="evidence" value="ECO:0007669"/>
    <property type="project" value="InterPro"/>
</dbReference>
<dbReference type="EMBL" id="PDKW01000042">
    <property type="protein sequence ID" value="PGH55956.1"/>
    <property type="molecule type" value="Genomic_DNA"/>
</dbReference>
<keyword evidence="5 7" id="KW-0472">Membrane</keyword>
<feature type="transmembrane region" description="Helical" evidence="7">
    <location>
        <begin position="33"/>
        <end position="56"/>
    </location>
</feature>
<dbReference type="InterPro" id="IPR013833">
    <property type="entry name" value="Cyt_c_oxidase_su3_a-hlx"/>
</dbReference>
<comment type="caution">
    <text evidence="9">The sequence shown here is derived from an EMBL/GenBank/DDBJ whole genome shotgun (WGS) entry which is preliminary data.</text>
</comment>
<protein>
    <submittedName>
        <fullName evidence="9">Copper oxidase</fullName>
    </submittedName>
</protein>
<evidence type="ECO:0000256" key="1">
    <source>
        <dbReference type="ARBA" id="ARBA00004141"/>
    </source>
</evidence>
<accession>A0A2B8BB36</accession>
<dbReference type="AlphaFoldDB" id="A0A2B8BB36"/>
<name>A0A2B8BB36_9PROT</name>
<evidence type="ECO:0000256" key="5">
    <source>
        <dbReference type="ARBA" id="ARBA00023136"/>
    </source>
</evidence>
<dbReference type="Pfam" id="PF00510">
    <property type="entry name" value="COX3"/>
    <property type="match status" value="1"/>
</dbReference>
<feature type="transmembrane region" description="Helical" evidence="7">
    <location>
        <begin position="179"/>
        <end position="203"/>
    </location>
</feature>
<dbReference type="OrthoDB" id="9810850at2"/>
<feature type="transmembrane region" description="Helical" evidence="7">
    <location>
        <begin position="145"/>
        <end position="167"/>
    </location>
</feature>
<dbReference type="RefSeq" id="WP_098738671.1">
    <property type="nucleotide sequence ID" value="NZ_PDKW01000042.1"/>
</dbReference>
<organism evidence="9 10">
    <name type="scientific">Azospirillum palustre</name>
    <dbReference type="NCBI Taxonomy" id="2044885"/>
    <lineage>
        <taxon>Bacteria</taxon>
        <taxon>Pseudomonadati</taxon>
        <taxon>Pseudomonadota</taxon>
        <taxon>Alphaproteobacteria</taxon>
        <taxon>Rhodospirillales</taxon>
        <taxon>Azospirillaceae</taxon>
        <taxon>Azospirillum</taxon>
    </lineage>
</organism>
<dbReference type="InterPro" id="IPR024791">
    <property type="entry name" value="Cyt_c/ubiquinol_Oxase_su3"/>
</dbReference>